<dbReference type="AlphaFoldDB" id="A0A5J5BIS0"/>
<feature type="transmembrane region" description="Helical" evidence="1">
    <location>
        <begin position="168"/>
        <end position="188"/>
    </location>
</feature>
<keyword evidence="1" id="KW-1133">Transmembrane helix</keyword>
<name>A0A5J5BIS0_9ASTE</name>
<proteinExistence type="predicted"/>
<evidence type="ECO:0000259" key="2">
    <source>
        <dbReference type="Pfam" id="PF25597"/>
    </source>
</evidence>
<protein>
    <recommendedName>
        <fullName evidence="2">Retroviral polymerase SH3-like domain-containing protein</fullName>
    </recommendedName>
</protein>
<evidence type="ECO:0000313" key="3">
    <source>
        <dbReference type="EMBL" id="KAA8542659.1"/>
    </source>
</evidence>
<keyword evidence="1" id="KW-0812">Transmembrane</keyword>
<dbReference type="InterPro" id="IPR057670">
    <property type="entry name" value="SH3_retrovirus"/>
</dbReference>
<evidence type="ECO:0000256" key="1">
    <source>
        <dbReference type="SAM" id="Phobius"/>
    </source>
</evidence>
<keyword evidence="4" id="KW-1185">Reference proteome</keyword>
<accession>A0A5J5BIS0</accession>
<sequence length="197" mass="22124">MATPRSDVLRLLGIFPSVQTLQILRVNQGTSLCYAYNANIKHKFDQRAKPGIFIGYPYGHKGYRIYDIESHSIYISRDVIFHEGIFPFRDIPQFSAPPSTVIPLPVHDNENFDFFPHPSPPVMNGHVDTLNNSTPANLDVVDDEPHPITKPASAHAPVPIVRHLSCHLAAVGNLLIWLIIFVLVPLMVPRLSLRTLH</sequence>
<keyword evidence="1" id="KW-0472">Membrane</keyword>
<feature type="domain" description="Retroviral polymerase SH3-like" evidence="2">
    <location>
        <begin position="31"/>
        <end position="90"/>
    </location>
</feature>
<dbReference type="Proteomes" id="UP000325577">
    <property type="component" value="Linkage Group LG12"/>
</dbReference>
<dbReference type="OrthoDB" id="1750165at2759"/>
<reference evidence="3 4" key="1">
    <citation type="submission" date="2019-09" db="EMBL/GenBank/DDBJ databases">
        <title>A chromosome-level genome assembly of the Chinese tupelo Nyssa sinensis.</title>
        <authorList>
            <person name="Yang X."/>
            <person name="Kang M."/>
            <person name="Yang Y."/>
            <person name="Xiong H."/>
            <person name="Wang M."/>
            <person name="Zhang Z."/>
            <person name="Wang Z."/>
            <person name="Wu H."/>
            <person name="Ma T."/>
            <person name="Liu J."/>
            <person name="Xi Z."/>
        </authorList>
    </citation>
    <scope>NUCLEOTIDE SEQUENCE [LARGE SCALE GENOMIC DNA]</scope>
    <source>
        <strain evidence="3">J267</strain>
        <tissue evidence="3">Leaf</tissue>
    </source>
</reference>
<dbReference type="EMBL" id="CM018035">
    <property type="protein sequence ID" value="KAA8542659.1"/>
    <property type="molecule type" value="Genomic_DNA"/>
</dbReference>
<evidence type="ECO:0000313" key="4">
    <source>
        <dbReference type="Proteomes" id="UP000325577"/>
    </source>
</evidence>
<organism evidence="3 4">
    <name type="scientific">Nyssa sinensis</name>
    <dbReference type="NCBI Taxonomy" id="561372"/>
    <lineage>
        <taxon>Eukaryota</taxon>
        <taxon>Viridiplantae</taxon>
        <taxon>Streptophyta</taxon>
        <taxon>Embryophyta</taxon>
        <taxon>Tracheophyta</taxon>
        <taxon>Spermatophyta</taxon>
        <taxon>Magnoliopsida</taxon>
        <taxon>eudicotyledons</taxon>
        <taxon>Gunneridae</taxon>
        <taxon>Pentapetalae</taxon>
        <taxon>asterids</taxon>
        <taxon>Cornales</taxon>
        <taxon>Nyssaceae</taxon>
        <taxon>Nyssa</taxon>
    </lineage>
</organism>
<gene>
    <name evidence="3" type="ORF">F0562_023842</name>
</gene>
<dbReference type="Pfam" id="PF25597">
    <property type="entry name" value="SH3_retrovirus"/>
    <property type="match status" value="1"/>
</dbReference>